<comment type="function">
    <text evidence="8 10">Plays an essential role in the initiation and regulation of chromosomal replication. ATP-DnaA binds to the origin of replication (oriC) to initiate formation of the DNA replication initiation complex once per cell cycle. Binds the DnaA box (a 9 base pair repeat at the origin) and separates the double-stranded (ds)DNA. Forms a right-handed helical filament on oriC DNA; dsDNA binds to the exterior of the filament while single-stranded (ss)DNA is stabiized in the filament's interior. The ATP-DnaA-oriC complex binds and stabilizes one strand of the AT-rich DNA unwinding element (DUE), permitting loading of DNA polymerase. After initiation quickly degrades to an ADP-DnaA complex that is not apt for DNA replication. Binds acidic phospholipids.</text>
</comment>
<dbReference type="EMBL" id="MHCR01000018">
    <property type="protein sequence ID" value="OGY25319.1"/>
    <property type="molecule type" value="Genomic_DNA"/>
</dbReference>
<reference evidence="14 15" key="1">
    <citation type="journal article" date="2016" name="Nat. Commun.">
        <title>Thousands of microbial genomes shed light on interconnected biogeochemical processes in an aquifer system.</title>
        <authorList>
            <person name="Anantharaman K."/>
            <person name="Brown C.T."/>
            <person name="Hug L.A."/>
            <person name="Sharon I."/>
            <person name="Castelle C.J."/>
            <person name="Probst A.J."/>
            <person name="Thomas B.C."/>
            <person name="Singh A."/>
            <person name="Wilkins M.J."/>
            <person name="Karaoz U."/>
            <person name="Brodie E.L."/>
            <person name="Williams K.H."/>
            <person name="Hubbard S.S."/>
            <person name="Banfield J.F."/>
        </authorList>
    </citation>
    <scope>NUCLEOTIDE SEQUENCE [LARGE SCALE GENOMIC DNA]</scope>
</reference>
<evidence type="ECO:0000256" key="4">
    <source>
        <dbReference type="ARBA" id="ARBA00022741"/>
    </source>
</evidence>
<feature type="binding site" evidence="8">
    <location>
        <position position="169"/>
    </location>
    <ligand>
        <name>ATP</name>
        <dbReference type="ChEBI" id="CHEBI:30616"/>
    </ligand>
</feature>
<evidence type="ECO:0000256" key="2">
    <source>
        <dbReference type="ARBA" id="ARBA00022490"/>
    </source>
</evidence>
<dbReference type="GO" id="GO:0005524">
    <property type="term" value="F:ATP binding"/>
    <property type="evidence" value="ECO:0007669"/>
    <property type="project" value="UniProtKB-UniRule"/>
</dbReference>
<dbReference type="HAMAP" id="MF_00377">
    <property type="entry name" value="DnaA_bact"/>
    <property type="match status" value="1"/>
</dbReference>
<dbReference type="PRINTS" id="PR00051">
    <property type="entry name" value="DNAA"/>
</dbReference>
<evidence type="ECO:0000256" key="1">
    <source>
        <dbReference type="ARBA" id="ARBA00006583"/>
    </source>
</evidence>
<keyword evidence="7 8" id="KW-0238">DNA-binding</keyword>
<dbReference type="AlphaFoldDB" id="A0A1G1WC98"/>
<comment type="subcellular location">
    <subcellularLocation>
        <location evidence="8">Cytoplasm</location>
    </subcellularLocation>
</comment>
<protein>
    <recommendedName>
        <fullName evidence="8 9">Chromosomal replication initiator protein DnaA</fullName>
    </recommendedName>
</protein>
<dbReference type="SMART" id="SM00382">
    <property type="entry name" value="AAA"/>
    <property type="match status" value="1"/>
</dbReference>
<dbReference type="Gene3D" id="3.30.300.180">
    <property type="match status" value="1"/>
</dbReference>
<dbReference type="InterPro" id="IPR010921">
    <property type="entry name" value="Trp_repressor/repl_initiator"/>
</dbReference>
<evidence type="ECO:0000256" key="3">
    <source>
        <dbReference type="ARBA" id="ARBA00022705"/>
    </source>
</evidence>
<evidence type="ECO:0000256" key="10">
    <source>
        <dbReference type="RuleBase" id="RU000577"/>
    </source>
</evidence>
<dbReference type="SUPFAM" id="SSF48295">
    <property type="entry name" value="TrpR-like"/>
    <property type="match status" value="1"/>
</dbReference>
<dbReference type="NCBIfam" id="TIGR00362">
    <property type="entry name" value="DnaA"/>
    <property type="match status" value="1"/>
</dbReference>
<dbReference type="GO" id="GO:0006275">
    <property type="term" value="P:regulation of DNA replication"/>
    <property type="evidence" value="ECO:0007669"/>
    <property type="project" value="UniProtKB-UniRule"/>
</dbReference>
<dbReference type="GO" id="GO:0005886">
    <property type="term" value="C:plasma membrane"/>
    <property type="evidence" value="ECO:0007669"/>
    <property type="project" value="TreeGrafter"/>
</dbReference>
<gene>
    <name evidence="8" type="primary">dnaA</name>
    <name evidence="14" type="ORF">A2134_00040</name>
</gene>
<feature type="binding site" evidence="8">
    <location>
        <position position="167"/>
    </location>
    <ligand>
        <name>ATP</name>
        <dbReference type="ChEBI" id="CHEBI:30616"/>
    </ligand>
</feature>
<dbReference type="GO" id="GO:0008289">
    <property type="term" value="F:lipid binding"/>
    <property type="evidence" value="ECO:0007669"/>
    <property type="project" value="UniProtKB-KW"/>
</dbReference>
<accession>A0A1G1WC98</accession>
<dbReference type="PANTHER" id="PTHR30050">
    <property type="entry name" value="CHROMOSOMAL REPLICATION INITIATOR PROTEIN DNAA"/>
    <property type="match status" value="1"/>
</dbReference>
<dbReference type="InterPro" id="IPR024633">
    <property type="entry name" value="DnaA_N_dom"/>
</dbReference>
<evidence type="ECO:0000256" key="5">
    <source>
        <dbReference type="ARBA" id="ARBA00022840"/>
    </source>
</evidence>
<keyword evidence="2 8" id="KW-0963">Cytoplasm</keyword>
<evidence type="ECO:0000256" key="8">
    <source>
        <dbReference type="HAMAP-Rule" id="MF_00377"/>
    </source>
</evidence>
<evidence type="ECO:0000256" key="9">
    <source>
        <dbReference type="NCBIfam" id="TIGR00362"/>
    </source>
</evidence>
<dbReference type="CDD" id="cd06571">
    <property type="entry name" value="Bac_DnaA_C"/>
    <property type="match status" value="1"/>
</dbReference>
<evidence type="ECO:0000259" key="12">
    <source>
        <dbReference type="SMART" id="SM00382"/>
    </source>
</evidence>
<sequence>MNEESIWKSALAELELTISPANFQTWFNGKTKIIDLREGTVSIGCNSSYTKAWLQKRYYNQLKSILDKLTDCDNTLLFSVIPGVEFTFQKSNKKKQLEQESMIDDLEKKQEQWSNSLKGANLYADLNFDSFIVSTSNQLVYAVATSVCKNPDSLYNPFFICGPVGMGKTHILQAIGNAFLEKNPSRCVLYQTAEGFTNDLVESIRTKQTSLLRRKYRNLDLLLLDEIPFLSGRESTQEEFFHTFNELYARGSQIVISSDRLPSELPNLQPKLVSRLSGGMIAKIENIDIDLSEAILRERAAQLGLALTSSEIRLMAERFQGSIRDLVGTLTRLSAHLKFTGKSFTPLLFESFLNGISISNLKHGNTNPEYIIRKIAGYFSLDISDLAGSKKTMKIAAARQLSMYILRVDFGLKLKDIATLLGRADHTTVMHGVEKIARSLKSDKNLCGVVGKIRSSVHTEN</sequence>
<feature type="domain" description="AAA+ ATPase" evidence="12">
    <location>
        <begin position="154"/>
        <end position="288"/>
    </location>
</feature>
<comment type="domain">
    <text evidence="8">Domain I is involved in oligomerization and binding regulators, domain II is flexibile and of varying length in different bacteria, domain III forms the AAA+ region, while domain IV binds dsDNA.</text>
</comment>
<dbReference type="CDD" id="cd00009">
    <property type="entry name" value="AAA"/>
    <property type="match status" value="1"/>
</dbReference>
<feature type="region of interest" description="Domain IV, binds dsDNA" evidence="8">
    <location>
        <begin position="338"/>
        <end position="461"/>
    </location>
</feature>
<dbReference type="SUPFAM" id="SSF52540">
    <property type="entry name" value="P-loop containing nucleoside triphosphate hydrolases"/>
    <property type="match status" value="1"/>
</dbReference>
<dbReference type="Pfam" id="PF08299">
    <property type="entry name" value="Bac_DnaA_C"/>
    <property type="match status" value="1"/>
</dbReference>
<dbReference type="SMART" id="SM00760">
    <property type="entry name" value="Bac_DnaA_C"/>
    <property type="match status" value="1"/>
</dbReference>
<dbReference type="InterPro" id="IPR001957">
    <property type="entry name" value="Chromosome_initiator_DnaA"/>
</dbReference>
<dbReference type="GO" id="GO:0003688">
    <property type="term" value="F:DNA replication origin binding"/>
    <property type="evidence" value="ECO:0007669"/>
    <property type="project" value="UniProtKB-UniRule"/>
</dbReference>
<evidence type="ECO:0000256" key="6">
    <source>
        <dbReference type="ARBA" id="ARBA00023121"/>
    </source>
</evidence>
<dbReference type="InterPro" id="IPR003593">
    <property type="entry name" value="AAA+_ATPase"/>
</dbReference>
<comment type="caution">
    <text evidence="14">The sequence shown here is derived from an EMBL/GenBank/DDBJ whole genome shotgun (WGS) entry which is preliminary data.</text>
</comment>
<evidence type="ECO:0000313" key="15">
    <source>
        <dbReference type="Proteomes" id="UP000178162"/>
    </source>
</evidence>
<feature type="region of interest" description="Domain III, AAA+ region" evidence="8">
    <location>
        <begin position="121"/>
        <end position="337"/>
    </location>
</feature>
<dbReference type="GO" id="GO:0005737">
    <property type="term" value="C:cytoplasm"/>
    <property type="evidence" value="ECO:0007669"/>
    <property type="project" value="UniProtKB-SubCell"/>
</dbReference>
<feature type="binding site" evidence="8">
    <location>
        <position position="168"/>
    </location>
    <ligand>
        <name>ATP</name>
        <dbReference type="ChEBI" id="CHEBI:30616"/>
    </ligand>
</feature>
<evidence type="ECO:0000256" key="7">
    <source>
        <dbReference type="ARBA" id="ARBA00023125"/>
    </source>
</evidence>
<comment type="subunit">
    <text evidence="8">Oligomerizes as a right-handed, spiral filament on DNA at oriC.</text>
</comment>
<dbReference type="PANTHER" id="PTHR30050:SF2">
    <property type="entry name" value="CHROMOSOMAL REPLICATION INITIATOR PROTEIN DNAA"/>
    <property type="match status" value="1"/>
</dbReference>
<dbReference type="InterPro" id="IPR038454">
    <property type="entry name" value="DnaA_N_sf"/>
</dbReference>
<feature type="domain" description="Chromosomal replication initiator DnaA C-terminal" evidence="13">
    <location>
        <begin position="367"/>
        <end position="436"/>
    </location>
</feature>
<dbReference type="Pfam" id="PF11638">
    <property type="entry name" value="DnaA_N"/>
    <property type="match status" value="1"/>
</dbReference>
<evidence type="ECO:0000256" key="11">
    <source>
        <dbReference type="RuleBase" id="RU004227"/>
    </source>
</evidence>
<dbReference type="Pfam" id="PF00308">
    <property type="entry name" value="Bac_DnaA"/>
    <property type="match status" value="1"/>
</dbReference>
<dbReference type="InterPro" id="IPR020591">
    <property type="entry name" value="Chromosome_initiator_DnaA-like"/>
</dbReference>
<keyword evidence="6 8" id="KW-0446">Lipid-binding</keyword>
<comment type="similarity">
    <text evidence="1 8 11">Belongs to the DnaA family.</text>
</comment>
<dbReference type="InterPro" id="IPR027417">
    <property type="entry name" value="P-loop_NTPase"/>
</dbReference>
<evidence type="ECO:0000313" key="14">
    <source>
        <dbReference type="EMBL" id="OGY25319.1"/>
    </source>
</evidence>
<keyword evidence="4 8" id="KW-0547">Nucleotide-binding</keyword>
<dbReference type="Gene3D" id="3.40.50.300">
    <property type="entry name" value="P-loop containing nucleotide triphosphate hydrolases"/>
    <property type="match status" value="1"/>
</dbReference>
<comment type="caution">
    <text evidence="8">Lacks conserved residue(s) required for the propagation of feature annotation.</text>
</comment>
<dbReference type="Proteomes" id="UP000178162">
    <property type="component" value="Unassembled WGS sequence"/>
</dbReference>
<dbReference type="STRING" id="1802595.A2134_00040"/>
<feature type="binding site" evidence="8">
    <location>
        <position position="165"/>
    </location>
    <ligand>
        <name>ATP</name>
        <dbReference type="ChEBI" id="CHEBI:30616"/>
    </ligand>
</feature>
<keyword evidence="3 8" id="KW-0235">DNA replication</keyword>
<organism evidence="14 15">
    <name type="scientific">Candidatus Woykebacteria bacterium RBG_16_39_9b</name>
    <dbReference type="NCBI Taxonomy" id="1802595"/>
    <lineage>
        <taxon>Bacteria</taxon>
        <taxon>Candidatus Woykeibacteriota</taxon>
    </lineage>
</organism>
<dbReference type="InterPro" id="IPR013317">
    <property type="entry name" value="DnaA_dom"/>
</dbReference>
<evidence type="ECO:0000259" key="13">
    <source>
        <dbReference type="SMART" id="SM00760"/>
    </source>
</evidence>
<name>A0A1G1WC98_9BACT</name>
<dbReference type="GO" id="GO:0006270">
    <property type="term" value="P:DNA replication initiation"/>
    <property type="evidence" value="ECO:0007669"/>
    <property type="project" value="UniProtKB-UniRule"/>
</dbReference>
<proteinExistence type="inferred from homology"/>
<dbReference type="InterPro" id="IPR013159">
    <property type="entry name" value="DnaA_C"/>
</dbReference>
<keyword evidence="5 8" id="KW-0067">ATP-binding</keyword>
<feature type="region of interest" description="Domain I, interacts with DnaA modulators" evidence="8">
    <location>
        <begin position="1"/>
        <end position="100"/>
    </location>
</feature>
<dbReference type="Gene3D" id="1.10.1750.10">
    <property type="match status" value="1"/>
</dbReference>
<dbReference type="Gene3D" id="1.10.8.60">
    <property type="match status" value="1"/>
</dbReference>